<dbReference type="InterPro" id="IPR015943">
    <property type="entry name" value="WD40/YVTN_repeat-like_dom_sf"/>
</dbReference>
<dbReference type="Gene3D" id="2.130.10.10">
    <property type="entry name" value="YVTN repeat-like/Quinoprotein amine dehydrogenase"/>
    <property type="match status" value="5"/>
</dbReference>
<keyword evidence="1 3" id="KW-0853">WD repeat</keyword>
<dbReference type="InterPro" id="IPR035897">
    <property type="entry name" value="Toll_tir_struct_dom_sf"/>
</dbReference>
<feature type="repeat" description="WD" evidence="3">
    <location>
        <begin position="905"/>
        <end position="946"/>
    </location>
</feature>
<dbReference type="Pfam" id="PF20703">
    <property type="entry name" value="nSTAND1"/>
    <property type="match status" value="1"/>
</dbReference>
<feature type="repeat" description="WD" evidence="3">
    <location>
        <begin position="1158"/>
        <end position="1199"/>
    </location>
</feature>
<feature type="domain" description="TIR" evidence="5">
    <location>
        <begin position="4"/>
        <end position="118"/>
    </location>
</feature>
<dbReference type="PROSITE" id="PS50294">
    <property type="entry name" value="WD_REPEATS_REGION"/>
    <property type="match status" value="14"/>
</dbReference>
<dbReference type="Pfam" id="PF13676">
    <property type="entry name" value="TIR_2"/>
    <property type="match status" value="1"/>
</dbReference>
<feature type="repeat" description="WD" evidence="3">
    <location>
        <begin position="862"/>
        <end position="903"/>
    </location>
</feature>
<dbReference type="Proteomes" id="UP000240424">
    <property type="component" value="Unassembled WGS sequence"/>
</dbReference>
<dbReference type="PROSITE" id="PS50082">
    <property type="entry name" value="WD_REPEATS_2"/>
    <property type="match status" value="14"/>
</dbReference>
<dbReference type="STRING" id="1841861.GCA_900157365_02613"/>
<feature type="repeat" description="WD" evidence="3">
    <location>
        <begin position="819"/>
        <end position="860"/>
    </location>
</feature>
<feature type="repeat" description="WD" evidence="3">
    <location>
        <begin position="991"/>
        <end position="1032"/>
    </location>
</feature>
<dbReference type="SUPFAM" id="SSF50998">
    <property type="entry name" value="Quinoprotein alcohol dehydrogenase-like"/>
    <property type="match status" value="2"/>
</dbReference>
<dbReference type="Gene3D" id="3.40.50.300">
    <property type="entry name" value="P-loop containing nucleotide triphosphate hydrolases"/>
    <property type="match status" value="1"/>
</dbReference>
<dbReference type="SUPFAM" id="SSF52540">
    <property type="entry name" value="P-loop containing nucleoside triphosphate hydrolases"/>
    <property type="match status" value="1"/>
</dbReference>
<reference evidence="7 8" key="1">
    <citation type="submission" date="2017-01" db="EMBL/GenBank/DDBJ databases">
        <authorList>
            <consortium name="Urmite Genomes"/>
        </authorList>
    </citation>
    <scope>NUCLEOTIDE SEQUENCE [LARGE SCALE GENOMIC DNA]</scope>
    <source>
        <strain evidence="7 8">AB215</strain>
    </source>
</reference>
<evidence type="ECO:0000256" key="2">
    <source>
        <dbReference type="ARBA" id="ARBA00022737"/>
    </source>
</evidence>
<evidence type="ECO:0000256" key="1">
    <source>
        <dbReference type="ARBA" id="ARBA00022574"/>
    </source>
</evidence>
<dbReference type="PANTHER" id="PTHR22847">
    <property type="entry name" value="WD40 REPEAT PROTEIN"/>
    <property type="match status" value="1"/>
</dbReference>
<dbReference type="PRINTS" id="PR00320">
    <property type="entry name" value="GPROTEINBRPT"/>
</dbReference>
<feature type="compositionally biased region" description="Basic and acidic residues" evidence="4">
    <location>
        <begin position="642"/>
        <end position="666"/>
    </location>
</feature>
<feature type="repeat" description="WD" evidence="3">
    <location>
        <begin position="1244"/>
        <end position="1285"/>
    </location>
</feature>
<dbReference type="GO" id="GO:0007165">
    <property type="term" value="P:signal transduction"/>
    <property type="evidence" value="ECO:0007669"/>
    <property type="project" value="InterPro"/>
</dbReference>
<dbReference type="EMBL" id="FUEZ01000004">
    <property type="protein sequence ID" value="SPM42075.1"/>
    <property type="molecule type" value="Genomic_DNA"/>
</dbReference>
<feature type="repeat" description="WD" evidence="3">
    <location>
        <begin position="1034"/>
        <end position="1066"/>
    </location>
</feature>
<evidence type="ECO:0000256" key="4">
    <source>
        <dbReference type="SAM" id="MobiDB-lite"/>
    </source>
</evidence>
<feature type="non-terminal residue" evidence="7">
    <location>
        <position position="1"/>
    </location>
</feature>
<dbReference type="CDD" id="cd00200">
    <property type="entry name" value="WD40"/>
    <property type="match status" value="2"/>
</dbReference>
<feature type="domain" description="Novel STAND NTPase 1" evidence="6">
    <location>
        <begin position="168"/>
        <end position="600"/>
    </location>
</feature>
<keyword evidence="8" id="KW-1185">Reference proteome</keyword>
<evidence type="ECO:0000259" key="6">
    <source>
        <dbReference type="Pfam" id="PF20703"/>
    </source>
</evidence>
<feature type="repeat" description="WD" evidence="3">
    <location>
        <begin position="1330"/>
        <end position="1361"/>
    </location>
</feature>
<evidence type="ECO:0000259" key="5">
    <source>
        <dbReference type="Pfam" id="PF13676"/>
    </source>
</evidence>
<dbReference type="Pfam" id="PF00400">
    <property type="entry name" value="WD40"/>
    <property type="match status" value="14"/>
</dbReference>
<evidence type="ECO:0000313" key="8">
    <source>
        <dbReference type="Proteomes" id="UP000240424"/>
    </source>
</evidence>
<feature type="repeat" description="WD" evidence="3">
    <location>
        <begin position="1287"/>
        <end position="1328"/>
    </location>
</feature>
<dbReference type="InterPro" id="IPR001680">
    <property type="entry name" value="WD40_rpt"/>
</dbReference>
<protein>
    <submittedName>
        <fullName evidence="7">Uncharacterized protein</fullName>
    </submittedName>
</protein>
<dbReference type="SUPFAM" id="SSF52200">
    <property type="entry name" value="Toll/Interleukin receptor TIR domain"/>
    <property type="match status" value="1"/>
</dbReference>
<feature type="repeat" description="WD" evidence="3">
    <location>
        <begin position="1072"/>
        <end position="1113"/>
    </location>
</feature>
<dbReference type="InterPro" id="IPR020472">
    <property type="entry name" value="WD40_PAC1"/>
</dbReference>
<evidence type="ECO:0000313" key="7">
    <source>
        <dbReference type="EMBL" id="SPM42075.1"/>
    </source>
</evidence>
<feature type="region of interest" description="Disordered" evidence="4">
    <location>
        <begin position="642"/>
        <end position="672"/>
    </location>
</feature>
<dbReference type="InterPro" id="IPR019775">
    <property type="entry name" value="WD40_repeat_CS"/>
</dbReference>
<evidence type="ECO:0000256" key="3">
    <source>
        <dbReference type="PROSITE-ProRule" id="PRU00221"/>
    </source>
</evidence>
<dbReference type="InterPro" id="IPR011047">
    <property type="entry name" value="Quinoprotein_ADH-like_sf"/>
</dbReference>
<dbReference type="InterPro" id="IPR000157">
    <property type="entry name" value="TIR_dom"/>
</dbReference>
<dbReference type="Gene3D" id="3.40.50.10140">
    <property type="entry name" value="Toll/interleukin-1 receptor homology (TIR) domain"/>
    <property type="match status" value="1"/>
</dbReference>
<proteinExistence type="predicted"/>
<dbReference type="PANTHER" id="PTHR22847:SF637">
    <property type="entry name" value="WD REPEAT DOMAIN 5B"/>
    <property type="match status" value="1"/>
</dbReference>
<keyword evidence="2" id="KW-0677">Repeat</keyword>
<organism evidence="7 8">
    <name type="scientific">Mycobacterium numidiamassiliense</name>
    <dbReference type="NCBI Taxonomy" id="1841861"/>
    <lineage>
        <taxon>Bacteria</taxon>
        <taxon>Bacillati</taxon>
        <taxon>Actinomycetota</taxon>
        <taxon>Actinomycetes</taxon>
        <taxon>Mycobacteriales</taxon>
        <taxon>Mycobacteriaceae</taxon>
        <taxon>Mycobacterium</taxon>
    </lineage>
</organism>
<dbReference type="PROSITE" id="PS00678">
    <property type="entry name" value="WD_REPEATS_1"/>
    <property type="match status" value="8"/>
</dbReference>
<dbReference type="InterPro" id="IPR027417">
    <property type="entry name" value="P-loop_NTPase"/>
</dbReference>
<feature type="repeat" description="WD" evidence="3">
    <location>
        <begin position="1115"/>
        <end position="1156"/>
    </location>
</feature>
<dbReference type="SMART" id="SM00320">
    <property type="entry name" value="WD40"/>
    <property type="match status" value="14"/>
</dbReference>
<sequence length="1409" mass="151689">VSRIFLSHSSKDTREAIALKTWLTEQRPELRDEIFIDVDSETGLKLGEHWKTQLFTGKSRCEHFICLLSQSWANSTECNVEYRTAEGLGKRILVARLEDLGVTHDITSAWQRCDLFADGEHSDVEVPGGPPVRFNTAALTSIMEAVDGSGTGPRQFVWPPRTDPNRAPYRGWEPFEEIDAGVFFGRDAVIARGVDALQGMRFRLLASMSGLKSLFVVLGPSGSGKSSFLRAGLIPRLRRQDRQFVVLGIMRPQGNALTGDSGLAAAIHAGRESLDLPSPSLGDIKKACGHRDVDQVVHLLREIRLAAAAQLASHAKPQASVPTLVLPIDQAEELFSADAGPQTEEFLSMLAELIQRMNADEVGMIVAVTIRTDCYEAMQSHPALDGIGTAIFDDLKPMPREEFKEVIIGPAARATEGGKRLVIQDGLVASLLRDAGDGADTLPLVALTLSRLYADYGGTGEISAADYEAMGGMTDVVKNVIEELLSQYPEGRSAALELLRSAFIPWLATINSLNDQALRRVALESDLPRDGRPLIDAFVAKRLLVRDERDGKVVIEVALESLLRQWDTLAGWLTEERLNLKIADDIERNAAAWESQGRDESWLFTGTRLDDAEKLSTREGFNTLLASSQAYLKACRDAEDQRLHDEEEQRNEKLRHAEEAARHAKESQQAAESHARVLRRRSRVLAAVALVAILAAGAAIYGFVTATQARKQANARTREAIAVRLTSDGRAILGGDLEGGDIRAIQEILAAPRIASTADSGALYDGLVGLSVTLKIIGTPNPSQDMSLSPDGHRIATAQFDGSLRLWDSGTGQPIGSPLTGHRGPVETVVFGPDGRRIFSGGDDNTVRVWNADTGQQIGAPLLGHTDKVTAIAISPDGHRLVSGSNDRTLRMWNADTGQPIGAPLLGNTGPIGDVEFSPNGHQFASGGDDKTVRLWNADTGQQIGPPLLGHTDWVQSLAYSPDGRRLVSASFDKTLRIWDPATGQPVGQPLVGHTGSVASVAYSPDGQQIISGGEDDVVRIWDANTGQAVGDPRAGPTGWVTGVQYSPDGRRFYSSSNDGTVWVWNSGLHAMGGHDGNVLSARFSPDGHRIVSGGEDKTVRLWNADTGLPMGQPMTGHTDAVTSVTFSPDGHRVASASKDGTVRLWDPDTGRPIGQPFVGHTGWVTSVAFSPDGNLVASAGHDKTVRLWNANTGTLVGQPMVGATDAVSSVVFSPDGHQIASGSFDNLIRLWDVGTGHLIGQPWSGHTGGVTSLAFFLDGRHLVSGSQDDTLRMWDVSSGKTVGDPMKGHTGTVTGVSVSSNGHRVMSGSEDKYLRLWDADTGKPIGQPLAGHSQAVNSVAFSPDRHRVVSASDDGELRLWPAPPKEDWVNQLCDKLSANMTHAEWDKWVSPSIEYIKLCPNLPDPPST</sequence>
<feature type="repeat" description="WD" evidence="3">
    <location>
        <begin position="776"/>
        <end position="817"/>
    </location>
</feature>
<feature type="repeat" description="WD" evidence="3">
    <location>
        <begin position="1201"/>
        <end position="1242"/>
    </location>
</feature>
<gene>
    <name evidence="7" type="ORF">MNAB215_4293</name>
</gene>
<name>A0A2U3PEH2_9MYCO</name>
<accession>A0A2U3PEH2</accession>
<dbReference type="InterPro" id="IPR049052">
    <property type="entry name" value="nSTAND1"/>
</dbReference>
<feature type="repeat" description="WD" evidence="3">
    <location>
        <begin position="948"/>
        <end position="989"/>
    </location>
</feature>